<dbReference type="EMBL" id="APBN01000008">
    <property type="protein sequence ID" value="EMT51401.1"/>
    <property type="molecule type" value="Genomic_DNA"/>
</dbReference>
<gene>
    <name evidence="3" type="ORF">I532_17648</name>
</gene>
<evidence type="ECO:0000259" key="2">
    <source>
        <dbReference type="Pfam" id="PF01882"/>
    </source>
</evidence>
<evidence type="ECO:0000256" key="1">
    <source>
        <dbReference type="SAM" id="Phobius"/>
    </source>
</evidence>
<dbReference type="InterPro" id="IPR002881">
    <property type="entry name" value="DUF58"/>
</dbReference>
<name>M8DWK3_9BACL</name>
<proteinExistence type="predicted"/>
<dbReference type="Proteomes" id="UP000012081">
    <property type="component" value="Unassembled WGS sequence"/>
</dbReference>
<dbReference type="PATRIC" id="fig|1300222.3.peg.3698"/>
<organism evidence="3 4">
    <name type="scientific">Brevibacillus borstelensis AK1</name>
    <dbReference type="NCBI Taxonomy" id="1300222"/>
    <lineage>
        <taxon>Bacteria</taxon>
        <taxon>Bacillati</taxon>
        <taxon>Bacillota</taxon>
        <taxon>Bacilli</taxon>
        <taxon>Bacillales</taxon>
        <taxon>Paenibacillaceae</taxon>
        <taxon>Brevibacillus</taxon>
    </lineage>
</organism>
<keyword evidence="1" id="KW-0812">Transmembrane</keyword>
<accession>M8DWK3</accession>
<evidence type="ECO:0000313" key="3">
    <source>
        <dbReference type="EMBL" id="EMT51401.1"/>
    </source>
</evidence>
<sequence>MSTRQTYHGLGFILLIFALFSGNWFLWLFGGFFFFMSGLASWWARNLTRWVQVEWSADQSRVMPGTPITVRLRLHNRSWLPLPGTLVQFSLPDHVVPEQADEVVERNARTWIRFRFHLPMRKTAERTFVITPHKRGVLWLGEAQFETIPLFGEEAEALVLPFSFSVLVYPLPLPIPPLDTGTSEPEGSRVTRSHPIEDVTFLRGVRAYSPGDRLKHIHWKASAKTGLLQTRLFEPTANPKWIVIGHILPSYEPVLQKHNDAVNERTISGLAALSVLCRRQSLSYELLLTVRQRGREHYHQTAGSGKAHHIQIMTHLAKLHQYAPTSLAAVLHRLEQQSAAEARIVIVTPRLDEPALEMIERLTRRGHHITVLDVSQDQPVIRRYGLAAANQRRVSCR</sequence>
<dbReference type="PANTHER" id="PTHR34351">
    <property type="entry name" value="SLR1927 PROTEIN-RELATED"/>
    <property type="match status" value="1"/>
</dbReference>
<reference evidence="3 4" key="1">
    <citation type="submission" date="2013-03" db="EMBL/GenBank/DDBJ databases">
        <title>Assembly of a new bacterial strain Brevibacillus borstelensis AK1.</title>
        <authorList>
            <person name="Rajan I."/>
            <person name="PoliReddy D."/>
            <person name="Sugumar T."/>
            <person name="Rathinam K."/>
            <person name="Alqarawi S."/>
            <person name="Khalil A.B."/>
            <person name="Sivakumar N."/>
        </authorList>
    </citation>
    <scope>NUCLEOTIDE SEQUENCE [LARGE SCALE GENOMIC DNA]</scope>
    <source>
        <strain evidence="3 4">AK1</strain>
    </source>
</reference>
<dbReference type="OrthoDB" id="9789943at2"/>
<dbReference type="STRING" id="1300222.I532_17648"/>
<protein>
    <recommendedName>
        <fullName evidence="2">DUF58 domain-containing protein</fullName>
    </recommendedName>
</protein>
<evidence type="ECO:0000313" key="4">
    <source>
        <dbReference type="Proteomes" id="UP000012081"/>
    </source>
</evidence>
<keyword evidence="1" id="KW-0472">Membrane</keyword>
<dbReference type="Pfam" id="PF01882">
    <property type="entry name" value="DUF58"/>
    <property type="match status" value="1"/>
</dbReference>
<dbReference type="PANTHER" id="PTHR34351:SF2">
    <property type="entry name" value="DUF58 DOMAIN-CONTAINING PROTEIN"/>
    <property type="match status" value="1"/>
</dbReference>
<keyword evidence="1" id="KW-1133">Transmembrane helix</keyword>
<dbReference type="AlphaFoldDB" id="M8DWK3"/>
<feature type="transmembrane region" description="Helical" evidence="1">
    <location>
        <begin position="12"/>
        <end position="43"/>
    </location>
</feature>
<comment type="caution">
    <text evidence="3">The sequence shown here is derived from an EMBL/GenBank/DDBJ whole genome shotgun (WGS) entry which is preliminary data.</text>
</comment>
<keyword evidence="4" id="KW-1185">Reference proteome</keyword>
<dbReference type="RefSeq" id="WP_003389858.1">
    <property type="nucleotide sequence ID" value="NZ_APBN01000008.1"/>
</dbReference>
<feature type="domain" description="DUF58" evidence="2">
    <location>
        <begin position="205"/>
        <end position="372"/>
    </location>
</feature>